<dbReference type="EMBL" id="KZ992605">
    <property type="protein sequence ID" value="RKP08418.1"/>
    <property type="molecule type" value="Genomic_DNA"/>
</dbReference>
<organism evidence="2 3">
    <name type="scientific">Thamnocephalis sphaerospora</name>
    <dbReference type="NCBI Taxonomy" id="78915"/>
    <lineage>
        <taxon>Eukaryota</taxon>
        <taxon>Fungi</taxon>
        <taxon>Fungi incertae sedis</taxon>
        <taxon>Zoopagomycota</taxon>
        <taxon>Zoopagomycotina</taxon>
        <taxon>Zoopagomycetes</taxon>
        <taxon>Zoopagales</taxon>
        <taxon>Sigmoideomycetaceae</taxon>
        <taxon>Thamnocephalis</taxon>
    </lineage>
</organism>
<name>A0A4P9XQU9_9FUNG</name>
<reference evidence="3" key="1">
    <citation type="journal article" date="2018" name="Nat. Microbiol.">
        <title>Leveraging single-cell genomics to expand the fungal tree of life.</title>
        <authorList>
            <person name="Ahrendt S.R."/>
            <person name="Quandt C.A."/>
            <person name="Ciobanu D."/>
            <person name="Clum A."/>
            <person name="Salamov A."/>
            <person name="Andreopoulos B."/>
            <person name="Cheng J.F."/>
            <person name="Woyke T."/>
            <person name="Pelin A."/>
            <person name="Henrissat B."/>
            <person name="Reynolds N.K."/>
            <person name="Benny G.L."/>
            <person name="Smith M.E."/>
            <person name="James T.Y."/>
            <person name="Grigoriev I.V."/>
        </authorList>
    </citation>
    <scope>NUCLEOTIDE SEQUENCE [LARGE SCALE GENOMIC DNA]</scope>
    <source>
        <strain evidence="3">RSA 1356</strain>
    </source>
</reference>
<protein>
    <recommendedName>
        <fullName evidence="1">F-box domain-containing protein</fullName>
    </recommendedName>
</protein>
<dbReference type="AlphaFoldDB" id="A0A4P9XQU9"/>
<dbReference type="InterPro" id="IPR001810">
    <property type="entry name" value="F-box_dom"/>
</dbReference>
<proteinExistence type="predicted"/>
<sequence length="526" mass="60218">MEYIPEELFSRIFEALDETSLVVLSCVSKKCRVRISCRQAWWRKRFEQHFPHQDKWELEWLQQQMRANSIKAHASSASNKKAKTCNGMQPDWFAAYCMRRATEYRWRHGQYTTHRLTNAAITRPRGIRLRSSLLSPDGSSARSAMVVSQWVCLPQQQPAWVLERLCWGDIAVEHINVRDSWSGEHIIILGSHLHSDGSYTDLHSLYAWHSAALHKPPRVIVAGQFIMNISAQGTWILCQYAASKTSRQYTTYIYNLASGLCCSDSLAPVTSCRILSTTHNSAHIVQLYYSKRHFDSTIVTYTLWEAIPGRAASFNWKATGKVEMFKTKQSPVRTERIDDSRFLLWTDCEEGEDEVYAEIAPEETASLVLLQVANNAAGISLEEKWSSNIKVAKVWPIVSRNLLLVDYKDKSNVLLSLEGGTVVHRLSLPCWYYSHLYPLEAQWEAMAKHTMWKAPSVNQSKSSGLKTLTNAIIYGKSNSFTVIDYADYVPRRCQKTQLALEQQLASFIDVENLPADKRRMLFELFA</sequence>
<accession>A0A4P9XQU9</accession>
<feature type="domain" description="F-box" evidence="1">
    <location>
        <begin position="1"/>
        <end position="45"/>
    </location>
</feature>
<keyword evidence="3" id="KW-1185">Reference proteome</keyword>
<evidence type="ECO:0000313" key="3">
    <source>
        <dbReference type="Proteomes" id="UP000271241"/>
    </source>
</evidence>
<dbReference type="SUPFAM" id="SSF81383">
    <property type="entry name" value="F-box domain"/>
    <property type="match status" value="1"/>
</dbReference>
<gene>
    <name evidence="2" type="ORF">THASP1DRAFT_29776</name>
</gene>
<evidence type="ECO:0000313" key="2">
    <source>
        <dbReference type="EMBL" id="RKP08418.1"/>
    </source>
</evidence>
<dbReference type="Gene3D" id="1.20.1280.50">
    <property type="match status" value="1"/>
</dbReference>
<dbReference type="Proteomes" id="UP000271241">
    <property type="component" value="Unassembled WGS sequence"/>
</dbReference>
<dbReference type="InterPro" id="IPR036047">
    <property type="entry name" value="F-box-like_dom_sf"/>
</dbReference>
<evidence type="ECO:0000259" key="1">
    <source>
        <dbReference type="PROSITE" id="PS50181"/>
    </source>
</evidence>
<dbReference type="PROSITE" id="PS50181">
    <property type="entry name" value="FBOX"/>
    <property type="match status" value="1"/>
</dbReference>